<dbReference type="InterPro" id="IPR004544">
    <property type="entry name" value="TF_aIF-2_arc"/>
</dbReference>
<comment type="similarity">
    <text evidence="1 8 9">Belongs to the TRAFAC class translation factor GTPase superfamily. Classic translation factor GTPase family. IF-2 subfamily.</text>
</comment>
<dbReference type="Pfam" id="PF11987">
    <property type="entry name" value="IF-2"/>
    <property type="match status" value="1"/>
</dbReference>
<dbReference type="Pfam" id="PF14578">
    <property type="entry name" value="GTP_EFTU_D4"/>
    <property type="match status" value="1"/>
</dbReference>
<keyword evidence="12" id="KW-1185">Reference proteome</keyword>
<evidence type="ECO:0000313" key="11">
    <source>
        <dbReference type="EMBL" id="AEH07226.1"/>
    </source>
</evidence>
<dbReference type="eggNOG" id="arCOG01560">
    <property type="taxonomic scope" value="Archaea"/>
</dbReference>
<dbReference type="Gene3D" id="3.40.50.300">
    <property type="entry name" value="P-loop containing nucleotide triphosphate hydrolases"/>
    <property type="match status" value="1"/>
</dbReference>
<feature type="binding site" evidence="8">
    <location>
        <begin position="134"/>
        <end position="137"/>
    </location>
    <ligand>
        <name>GTP</name>
        <dbReference type="ChEBI" id="CHEBI:37565"/>
    </ligand>
</feature>
<evidence type="ECO:0000256" key="3">
    <source>
        <dbReference type="ARBA" id="ARBA00022540"/>
    </source>
</evidence>
<feature type="domain" description="Tr-type G" evidence="10">
    <location>
        <begin position="7"/>
        <end position="227"/>
    </location>
</feature>
<dbReference type="PANTHER" id="PTHR43381">
    <property type="entry name" value="TRANSLATION INITIATION FACTOR IF-2-RELATED"/>
    <property type="match status" value="1"/>
</dbReference>
<dbReference type="InterPro" id="IPR005225">
    <property type="entry name" value="Small_GTP-bd"/>
</dbReference>
<feature type="binding site" evidence="8">
    <location>
        <begin position="80"/>
        <end position="84"/>
    </location>
    <ligand>
        <name>GTP</name>
        <dbReference type="ChEBI" id="CHEBI:37565"/>
    </ligand>
</feature>
<dbReference type="FunFam" id="3.40.50.10050:FF:000001">
    <property type="entry name" value="Translation initiation factor IF-2"/>
    <property type="match status" value="1"/>
</dbReference>
<name>F8AJN4_METOI</name>
<sequence>MVIGMALRCPIVSVLGHVDHGKTSLLDRIRKTRVTKREAGGITQHIGASEIPTDTIKRISKDLLGMLKADLTIPGILVIDTPGHEAFTSLRKRGGALADIAILVVDINEGFKPQTVEAVNILKQNRTPFIVAANKLDLIPGWNSVEGPFVLNFNEKKQHPNALTEFEIKLYENVIKPLNELGFEADLFTRVKDITKTVSIVPVSAVTGEGIPDLLVMLAGLAQKFLEQNLKLDVEGPAKGTVLEVKEERGLGKTIDAIIYDGVAKQGHYLVVGNPTGVVVSRIKALLKPKPLDEMRDPRDKFKPVKEVAAASGLKISAPDLDTVIAGSPLRIVPKNKIEEAKKEIMEEIEETAIPTDDEGIIIKADTMGSLEALANELRKKNVQIKKAEVGDVSKKDIIEASSYGQSNPLNGVVIAFNTKILPDAKTEMEKSDVKVFEGNIIYKLVEDYEVWSKEMEELMKSDEFNKLTKPAILRILPNCIFRKSKPAICGVEIVYGTLRVGSQIMSEDGKRLGYVKEIKNKQQENIKEAKVGMQVPISIEGNIMLGKHAKENDILYVEVPENEVRKLLHEYMDELRGDEKEALERYVELKRKLENNMFWGI</sequence>
<dbReference type="FunFam" id="3.40.50.300:FF:000112">
    <property type="entry name" value="Eukaryotic translation initiation factor 5B"/>
    <property type="match status" value="1"/>
</dbReference>
<dbReference type="Gene3D" id="3.40.50.10050">
    <property type="entry name" value="Translation initiation factor IF- 2, domain 3"/>
    <property type="match status" value="1"/>
</dbReference>
<dbReference type="PANTHER" id="PTHR43381:SF4">
    <property type="entry name" value="EUKARYOTIC TRANSLATION INITIATION FACTOR 5B"/>
    <property type="match status" value="1"/>
</dbReference>
<dbReference type="InterPro" id="IPR009000">
    <property type="entry name" value="Transl_B-barrel_sf"/>
</dbReference>
<evidence type="ECO:0000256" key="7">
    <source>
        <dbReference type="ARBA" id="ARBA00024852"/>
    </source>
</evidence>
<dbReference type="GO" id="GO:0005737">
    <property type="term" value="C:cytoplasm"/>
    <property type="evidence" value="ECO:0007669"/>
    <property type="project" value="TreeGrafter"/>
</dbReference>
<dbReference type="PROSITE" id="PS51722">
    <property type="entry name" value="G_TR_2"/>
    <property type="match status" value="1"/>
</dbReference>
<dbReference type="InterPro" id="IPR027417">
    <property type="entry name" value="P-loop_NTPase"/>
</dbReference>
<dbReference type="CDD" id="cd03703">
    <property type="entry name" value="aeIF5B_II"/>
    <property type="match status" value="1"/>
</dbReference>
<dbReference type="InterPro" id="IPR015760">
    <property type="entry name" value="TIF_IF2"/>
</dbReference>
<gene>
    <name evidence="8" type="primary">infB</name>
    <name evidence="11" type="ordered locus">Metok_1258</name>
</gene>
<dbReference type="NCBIfam" id="NF011418">
    <property type="entry name" value="PRK14845.1"/>
    <property type="match status" value="1"/>
</dbReference>
<evidence type="ECO:0000256" key="1">
    <source>
        <dbReference type="ARBA" id="ARBA00007733"/>
    </source>
</evidence>
<dbReference type="CDD" id="cd16266">
    <property type="entry name" value="IF2_aeIF5B_IV"/>
    <property type="match status" value="1"/>
</dbReference>
<dbReference type="InterPro" id="IPR000795">
    <property type="entry name" value="T_Tr_GTP-bd_dom"/>
</dbReference>
<evidence type="ECO:0000256" key="6">
    <source>
        <dbReference type="ARBA" id="ARBA00023134"/>
    </source>
</evidence>
<dbReference type="HOGENOM" id="CLU_002656_3_3_2"/>
<feature type="binding site" evidence="8">
    <location>
        <begin position="16"/>
        <end position="23"/>
    </location>
    <ligand>
        <name>GTP</name>
        <dbReference type="ChEBI" id="CHEBI:37565"/>
    </ligand>
</feature>
<dbReference type="InterPro" id="IPR023115">
    <property type="entry name" value="TIF_IF2_dom3"/>
</dbReference>
<dbReference type="NCBIfam" id="TIGR00231">
    <property type="entry name" value="small_GTP"/>
    <property type="match status" value="1"/>
</dbReference>
<dbReference type="Gene3D" id="2.40.30.10">
    <property type="entry name" value="Translation factors"/>
    <property type="match status" value="2"/>
</dbReference>
<evidence type="ECO:0000259" key="10">
    <source>
        <dbReference type="PROSITE" id="PS51722"/>
    </source>
</evidence>
<proteinExistence type="inferred from homology"/>
<dbReference type="GO" id="GO:0003924">
    <property type="term" value="F:GTPase activity"/>
    <property type="evidence" value="ECO:0007669"/>
    <property type="project" value="UniProtKB-UniRule"/>
</dbReference>
<dbReference type="EMBL" id="CP002792">
    <property type="protein sequence ID" value="AEH07226.1"/>
    <property type="molecule type" value="Genomic_DNA"/>
</dbReference>
<dbReference type="InterPro" id="IPR036925">
    <property type="entry name" value="TIF_IF2_dom3_sf"/>
</dbReference>
<dbReference type="SUPFAM" id="SSF52540">
    <property type="entry name" value="P-loop containing nucleoside triphosphate hydrolases"/>
    <property type="match status" value="1"/>
</dbReference>
<comment type="function">
    <text evidence="7 8 9">Function in general translation initiation by promoting the binding of the formylmethionine-tRNA to ribosomes. Seems to function along with eIF-2.</text>
</comment>
<evidence type="ECO:0000256" key="5">
    <source>
        <dbReference type="ARBA" id="ARBA00022917"/>
    </source>
</evidence>
<dbReference type="InterPro" id="IPR029459">
    <property type="entry name" value="EFTU-type"/>
</dbReference>
<dbReference type="AlphaFoldDB" id="F8AJN4"/>
<evidence type="ECO:0000256" key="4">
    <source>
        <dbReference type="ARBA" id="ARBA00022741"/>
    </source>
</evidence>
<keyword evidence="4 8" id="KW-0547">Nucleotide-binding</keyword>
<dbReference type="SUPFAM" id="SSF52156">
    <property type="entry name" value="Initiation factor IF2/eIF5b, domain 3"/>
    <property type="match status" value="1"/>
</dbReference>
<keyword evidence="3 8" id="KW-0396">Initiation factor</keyword>
<keyword evidence="5 8" id="KW-0648">Protein biosynthesis</keyword>
<dbReference type="GO" id="GO:0005525">
    <property type="term" value="F:GTP binding"/>
    <property type="evidence" value="ECO:0007669"/>
    <property type="project" value="UniProtKB-KW"/>
</dbReference>
<dbReference type="NCBIfam" id="NF003078">
    <property type="entry name" value="PRK04004.1"/>
    <property type="match status" value="1"/>
</dbReference>
<reference evidence="11" key="1">
    <citation type="submission" date="2011-05" db="EMBL/GenBank/DDBJ databases">
        <title>Complete sequence of chromosome of Methanothermococcus okinawensis IH1.</title>
        <authorList>
            <consortium name="US DOE Joint Genome Institute"/>
            <person name="Lucas S."/>
            <person name="Han J."/>
            <person name="Lapidus A."/>
            <person name="Cheng J.-F."/>
            <person name="Goodwin L."/>
            <person name="Pitluck S."/>
            <person name="Peters L."/>
            <person name="Mikhailova N."/>
            <person name="Held B."/>
            <person name="Han C."/>
            <person name="Tapia R."/>
            <person name="Land M."/>
            <person name="Hauser L."/>
            <person name="Kyrpides N."/>
            <person name="Ivanova N."/>
            <person name="Pagani I."/>
            <person name="Sieprawska-Lupa M."/>
            <person name="Takai K."/>
            <person name="Miyazaki J."/>
            <person name="Whitman W."/>
            <person name="Woyke T."/>
        </authorList>
    </citation>
    <scope>NUCLEOTIDE SEQUENCE [LARGE SCALE GENOMIC DNA]</scope>
    <source>
        <strain evidence="11">IH1</strain>
    </source>
</reference>
<organism evidence="11 12">
    <name type="scientific">Methanothermococcus okinawensis (strain DSM 14208 / JCM 11175 / IH1)</name>
    <dbReference type="NCBI Taxonomy" id="647113"/>
    <lineage>
        <taxon>Archaea</taxon>
        <taxon>Methanobacteriati</taxon>
        <taxon>Methanobacteriota</taxon>
        <taxon>Methanomada group</taxon>
        <taxon>Methanococci</taxon>
        <taxon>Methanococcales</taxon>
        <taxon>Methanococcaceae</taxon>
        <taxon>Methanothermococcus</taxon>
    </lineage>
</organism>
<evidence type="ECO:0000256" key="2">
    <source>
        <dbReference type="ARBA" id="ARBA00020166"/>
    </source>
</evidence>
<evidence type="ECO:0000256" key="9">
    <source>
        <dbReference type="RuleBase" id="RU000644"/>
    </source>
</evidence>
<keyword evidence="6 8" id="KW-0342">GTP-binding</keyword>
<dbReference type="CDD" id="cd01887">
    <property type="entry name" value="IF2_eIF5B"/>
    <property type="match status" value="1"/>
</dbReference>
<accession>F8AJN4</accession>
<protein>
    <recommendedName>
        <fullName evidence="2 8">Probable translation initiation factor IF-2</fullName>
    </recommendedName>
</protein>
<dbReference type="GO" id="GO:0003743">
    <property type="term" value="F:translation initiation factor activity"/>
    <property type="evidence" value="ECO:0007669"/>
    <property type="project" value="UniProtKB-UniRule"/>
</dbReference>
<dbReference type="STRING" id="647113.Metok_1258"/>
<evidence type="ECO:0000313" key="12">
    <source>
        <dbReference type="Proteomes" id="UP000009296"/>
    </source>
</evidence>
<evidence type="ECO:0000256" key="8">
    <source>
        <dbReference type="HAMAP-Rule" id="MF_00100"/>
    </source>
</evidence>
<dbReference type="KEGG" id="mok:Metok_1258"/>
<dbReference type="PRINTS" id="PR00315">
    <property type="entry name" value="ELONGATNFCT"/>
</dbReference>
<dbReference type="NCBIfam" id="TIGR00491">
    <property type="entry name" value="aIF-2"/>
    <property type="match status" value="1"/>
</dbReference>
<dbReference type="HAMAP" id="MF_00100_A">
    <property type="entry name" value="IF_2_A"/>
    <property type="match status" value="1"/>
</dbReference>
<dbReference type="Pfam" id="PF00009">
    <property type="entry name" value="GTP_EFTU"/>
    <property type="match status" value="1"/>
</dbReference>
<dbReference type="Proteomes" id="UP000009296">
    <property type="component" value="Chromosome"/>
</dbReference>
<dbReference type="SUPFAM" id="SSF50447">
    <property type="entry name" value="Translation proteins"/>
    <property type="match status" value="1"/>
</dbReference>